<reference evidence="2" key="1">
    <citation type="submission" date="2020-05" db="EMBL/GenBank/DDBJ databases">
        <authorList>
            <person name="Chiriac C."/>
            <person name="Salcher M."/>
            <person name="Ghai R."/>
            <person name="Kavagutti S V."/>
        </authorList>
    </citation>
    <scope>NUCLEOTIDE SEQUENCE</scope>
</reference>
<feature type="region of interest" description="Disordered" evidence="1">
    <location>
        <begin position="43"/>
        <end position="69"/>
    </location>
</feature>
<evidence type="ECO:0000313" key="2">
    <source>
        <dbReference type="EMBL" id="CAB5222567.1"/>
    </source>
</evidence>
<gene>
    <name evidence="2" type="ORF">UFOVP369_17</name>
</gene>
<sequence>MRCVACNRNLNDFESTRKSTITGDYLDLCNTCYHEIQQDTSVKERDDLRTDDEVFDDDDTDLHDLVDPL</sequence>
<organism evidence="2">
    <name type="scientific">uncultured Caudovirales phage</name>
    <dbReference type="NCBI Taxonomy" id="2100421"/>
    <lineage>
        <taxon>Viruses</taxon>
        <taxon>Duplodnaviria</taxon>
        <taxon>Heunggongvirae</taxon>
        <taxon>Uroviricota</taxon>
        <taxon>Caudoviricetes</taxon>
        <taxon>Peduoviridae</taxon>
        <taxon>Maltschvirus</taxon>
        <taxon>Maltschvirus maltsch</taxon>
    </lineage>
</organism>
<evidence type="ECO:0000256" key="1">
    <source>
        <dbReference type="SAM" id="MobiDB-lite"/>
    </source>
</evidence>
<feature type="compositionally biased region" description="Basic and acidic residues" evidence="1">
    <location>
        <begin position="43"/>
        <end position="52"/>
    </location>
</feature>
<name>A0A6J7WXM5_9CAUD</name>
<accession>A0A6J7WXM5</accession>
<proteinExistence type="predicted"/>
<dbReference type="EMBL" id="LR798315">
    <property type="protein sequence ID" value="CAB5222567.1"/>
    <property type="molecule type" value="Genomic_DNA"/>
</dbReference>
<protein>
    <submittedName>
        <fullName evidence="2">Uncharacterized protein</fullName>
    </submittedName>
</protein>